<dbReference type="Proteomes" id="UP000749559">
    <property type="component" value="Unassembled WGS sequence"/>
</dbReference>
<dbReference type="GO" id="GO:0000375">
    <property type="term" value="P:RNA splicing, via transesterification reactions"/>
    <property type="evidence" value="ECO:0007669"/>
    <property type="project" value="UniProtKB-ARBA"/>
</dbReference>
<dbReference type="InterPro" id="IPR001680">
    <property type="entry name" value="WD40_rpt"/>
</dbReference>
<feature type="repeat" description="WD" evidence="11">
    <location>
        <begin position="312"/>
        <end position="347"/>
    </location>
</feature>
<dbReference type="AlphaFoldDB" id="A0A8S4N2J2"/>
<dbReference type="InterPro" id="IPR036322">
    <property type="entry name" value="WD40_repeat_dom_sf"/>
</dbReference>
<keyword evidence="6" id="KW-0539">Nucleus</keyword>
<feature type="repeat" description="WD" evidence="11">
    <location>
        <begin position="220"/>
        <end position="254"/>
    </location>
</feature>
<keyword evidence="5" id="KW-0508">mRNA splicing</keyword>
<evidence type="ECO:0000256" key="8">
    <source>
        <dbReference type="ARBA" id="ARBA00064268"/>
    </source>
</evidence>
<protein>
    <recommendedName>
        <fullName evidence="9">U5 small nuclear ribonucleoprotein 40 kDa protein</fullName>
    </recommendedName>
    <alternativeName>
        <fullName evidence="10">WD repeat-containing protein 57</fullName>
    </alternativeName>
</protein>
<dbReference type="CDD" id="cd00200">
    <property type="entry name" value="WD40"/>
    <property type="match status" value="1"/>
</dbReference>
<dbReference type="Gene3D" id="2.130.10.10">
    <property type="entry name" value="YVTN repeat-like/Quinoprotein amine dehydrogenase"/>
    <property type="match status" value="1"/>
</dbReference>
<evidence type="ECO:0000256" key="5">
    <source>
        <dbReference type="ARBA" id="ARBA00023187"/>
    </source>
</evidence>
<dbReference type="InterPro" id="IPR015943">
    <property type="entry name" value="WD40/YVTN_repeat-like_dom_sf"/>
</dbReference>
<evidence type="ECO:0000256" key="7">
    <source>
        <dbReference type="ARBA" id="ARBA00057342"/>
    </source>
</evidence>
<keyword evidence="3" id="KW-0507">mRNA processing</keyword>
<evidence type="ECO:0000256" key="4">
    <source>
        <dbReference type="ARBA" id="ARBA00022737"/>
    </source>
</evidence>
<evidence type="ECO:0000256" key="3">
    <source>
        <dbReference type="ARBA" id="ARBA00022664"/>
    </source>
</evidence>
<keyword evidence="13" id="KW-1185">Reference proteome</keyword>
<dbReference type="OrthoDB" id="1068471at2759"/>
<dbReference type="InterPro" id="IPR019775">
    <property type="entry name" value="WD40_repeat_CS"/>
</dbReference>
<organism evidence="12 13">
    <name type="scientific">Owenia fusiformis</name>
    <name type="common">Polychaete worm</name>
    <dbReference type="NCBI Taxonomy" id="6347"/>
    <lineage>
        <taxon>Eukaryota</taxon>
        <taxon>Metazoa</taxon>
        <taxon>Spiralia</taxon>
        <taxon>Lophotrochozoa</taxon>
        <taxon>Annelida</taxon>
        <taxon>Polychaeta</taxon>
        <taxon>Sedentaria</taxon>
        <taxon>Canalipalpata</taxon>
        <taxon>Sabellida</taxon>
        <taxon>Oweniida</taxon>
        <taxon>Oweniidae</taxon>
        <taxon>Owenia</taxon>
    </lineage>
</organism>
<name>A0A8S4N2J2_OWEFU</name>
<dbReference type="GO" id="GO:0003723">
    <property type="term" value="F:RNA binding"/>
    <property type="evidence" value="ECO:0007669"/>
    <property type="project" value="TreeGrafter"/>
</dbReference>
<dbReference type="InterPro" id="IPR052234">
    <property type="entry name" value="U5_snRNP_Component"/>
</dbReference>
<proteinExistence type="predicted"/>
<dbReference type="PROSITE" id="PS00678">
    <property type="entry name" value="WD_REPEATS_1"/>
    <property type="match status" value="5"/>
</dbReference>
<evidence type="ECO:0000256" key="9">
    <source>
        <dbReference type="ARBA" id="ARBA00073554"/>
    </source>
</evidence>
<sequence length="347" mass="38560">MDLKRKAMAGALVPVKKSRMDLVSTSGRDKGALMETGPPRSSNLFAPIMHLTGHQGDIFTAKFSPDGQTIASSGFDRLIYLWNVYGECDNYHVMKGHAGAVMQLDYSADSTNVFTCSTDKTVAIWDVTVGERIKRHKGHTSFVNCLNVARRGPQLICSGSDDGTIKLWDSRKKGTLQTFQNMYQVTAVSFSDTAEQIISGGIDNEMKVWDLRKNDILYKLKGHADTVTGMELSPDGSYLLSTGMDNTVRIWDVRPFAPQERCVKVFQGNQHTFEKNLLRVAWSPDGSKIAAGSGDRFMYIWDTTTRRILYKLPGHTGSINEVDFHPTEPIVLSCSSDKSIFLGEIEL</sequence>
<reference evidence="12" key="1">
    <citation type="submission" date="2022-03" db="EMBL/GenBank/DDBJ databases">
        <authorList>
            <person name="Martin C."/>
        </authorList>
    </citation>
    <scope>NUCLEOTIDE SEQUENCE</scope>
</reference>
<dbReference type="Pfam" id="PF00400">
    <property type="entry name" value="WD40"/>
    <property type="match status" value="7"/>
</dbReference>
<dbReference type="SUPFAM" id="SSF50978">
    <property type="entry name" value="WD40 repeat-like"/>
    <property type="match status" value="1"/>
</dbReference>
<dbReference type="PROSITE" id="PS50294">
    <property type="entry name" value="WD_REPEATS_REGION"/>
    <property type="match status" value="6"/>
</dbReference>
<dbReference type="PROSITE" id="PS50082">
    <property type="entry name" value="WD_REPEATS_2"/>
    <property type="match status" value="7"/>
</dbReference>
<dbReference type="GO" id="GO:0005682">
    <property type="term" value="C:U5 snRNP"/>
    <property type="evidence" value="ECO:0007669"/>
    <property type="project" value="UniProtKB-ARBA"/>
</dbReference>
<dbReference type="PANTHER" id="PTHR44006">
    <property type="entry name" value="U5 SMALL NUCLEAR RIBONUCLEOPROTEIN 40 KDA PROTEIN"/>
    <property type="match status" value="1"/>
</dbReference>
<gene>
    <name evidence="12" type="ORF">OFUS_LOCUS2321</name>
</gene>
<feature type="repeat" description="WD" evidence="11">
    <location>
        <begin position="51"/>
        <end position="84"/>
    </location>
</feature>
<feature type="repeat" description="WD" evidence="11">
    <location>
        <begin position="280"/>
        <end position="311"/>
    </location>
</feature>
<comment type="function">
    <text evidence="7">Required for pre-mRNA splicing as component of the activated spliceosome. Component of the U5 small nuclear ribonucleoprotein (snRNP) complex and the U4/U6-U5 tri-snRNP complex, building blocks of the spliceosome. As a component of the minor spliceosome, involved in the splicing of U12-type introns in pre-mRNAs.</text>
</comment>
<evidence type="ECO:0000256" key="6">
    <source>
        <dbReference type="ARBA" id="ARBA00023242"/>
    </source>
</evidence>
<comment type="subunit">
    <text evidence="8">Component of the pre-catalytic and catalytic spliceosome complexes. Component of the postcatalytic spliceosome P complex. Part of the U5 snRNP complex. Interacts with PRPF8. Component of the U4/U6-U5 tri-snRNP complex composed of the U4, U6 and U5 snRNAs and at least PRPF3, PRPF4, PRPF6, PRPF8, PRPF31, SNRNP200, TXNL4A, WDR57, SNRNP40, DDX23, CD2BP2, PPIH, SNU13, EFTUD2, SART1 and USP39. Component of the minor spliceosome, which splices U12-type introns.</text>
</comment>
<evidence type="ECO:0000313" key="12">
    <source>
        <dbReference type="EMBL" id="CAH1774958.1"/>
    </source>
</evidence>
<dbReference type="FunFam" id="2.130.10.10:FF:000229">
    <property type="entry name" value="Small nuclear ribonucleoprotein U5 subunit 40"/>
    <property type="match status" value="1"/>
</dbReference>
<accession>A0A8S4N2J2</accession>
<dbReference type="InterPro" id="IPR020472">
    <property type="entry name" value="WD40_PAC1"/>
</dbReference>
<evidence type="ECO:0000256" key="2">
    <source>
        <dbReference type="ARBA" id="ARBA00022574"/>
    </source>
</evidence>
<feature type="repeat" description="WD" evidence="11">
    <location>
        <begin position="136"/>
        <end position="178"/>
    </location>
</feature>
<comment type="subcellular location">
    <subcellularLocation>
        <location evidence="1">Nucleus</location>
    </subcellularLocation>
</comment>
<dbReference type="GO" id="GO:0006397">
    <property type="term" value="P:mRNA processing"/>
    <property type="evidence" value="ECO:0007669"/>
    <property type="project" value="UniProtKB-KW"/>
</dbReference>
<keyword evidence="2 11" id="KW-0853">WD repeat</keyword>
<feature type="repeat" description="WD" evidence="11">
    <location>
        <begin position="94"/>
        <end position="135"/>
    </location>
</feature>
<evidence type="ECO:0000313" key="13">
    <source>
        <dbReference type="Proteomes" id="UP000749559"/>
    </source>
</evidence>
<dbReference type="PRINTS" id="PR00320">
    <property type="entry name" value="GPROTEINBRPT"/>
</dbReference>
<evidence type="ECO:0000256" key="10">
    <source>
        <dbReference type="ARBA" id="ARBA00075772"/>
    </source>
</evidence>
<keyword evidence="4" id="KW-0677">Repeat</keyword>
<dbReference type="PANTHER" id="PTHR44006:SF1">
    <property type="entry name" value="U5 SMALL NUCLEAR RIBONUCLEOPROTEIN 40 KDA PROTEIN"/>
    <property type="match status" value="1"/>
</dbReference>
<evidence type="ECO:0000256" key="11">
    <source>
        <dbReference type="PROSITE-ProRule" id="PRU00221"/>
    </source>
</evidence>
<comment type="caution">
    <text evidence="12">The sequence shown here is derived from an EMBL/GenBank/DDBJ whole genome shotgun (WGS) entry which is preliminary data.</text>
</comment>
<dbReference type="EMBL" id="CAIIXF020000001">
    <property type="protein sequence ID" value="CAH1774958.1"/>
    <property type="molecule type" value="Genomic_DNA"/>
</dbReference>
<evidence type="ECO:0000256" key="1">
    <source>
        <dbReference type="ARBA" id="ARBA00004123"/>
    </source>
</evidence>
<dbReference type="SMART" id="SM00320">
    <property type="entry name" value="WD40"/>
    <property type="match status" value="7"/>
</dbReference>
<feature type="repeat" description="WD" evidence="11">
    <location>
        <begin position="185"/>
        <end position="219"/>
    </location>
</feature>
<dbReference type="GO" id="GO:0071013">
    <property type="term" value="C:catalytic step 2 spliceosome"/>
    <property type="evidence" value="ECO:0007669"/>
    <property type="project" value="TreeGrafter"/>
</dbReference>